<feature type="transmembrane region" description="Helical" evidence="7">
    <location>
        <begin position="267"/>
        <end position="285"/>
    </location>
</feature>
<comment type="subcellular location">
    <subcellularLocation>
        <location evidence="1">Membrane</location>
        <topology evidence="1">Multi-pass membrane protein</topology>
    </subcellularLocation>
</comment>
<evidence type="ECO:0000256" key="2">
    <source>
        <dbReference type="ARBA" id="ARBA00006665"/>
    </source>
</evidence>
<feature type="transmembrane region" description="Helical" evidence="7">
    <location>
        <begin position="324"/>
        <end position="342"/>
    </location>
</feature>
<keyword evidence="9" id="KW-1185">Reference proteome</keyword>
<dbReference type="GO" id="GO:0016020">
    <property type="term" value="C:membrane"/>
    <property type="evidence" value="ECO:0007669"/>
    <property type="project" value="UniProtKB-SubCell"/>
</dbReference>
<feature type="transmembrane region" description="Helical" evidence="7">
    <location>
        <begin position="199"/>
        <end position="225"/>
    </location>
</feature>
<evidence type="ECO:0000256" key="5">
    <source>
        <dbReference type="ARBA" id="ARBA00023136"/>
    </source>
</evidence>
<dbReference type="PANTHER" id="PTHR10383">
    <property type="entry name" value="SERINE INCORPORATOR"/>
    <property type="match status" value="1"/>
</dbReference>
<feature type="transmembrane region" description="Helical" evidence="7">
    <location>
        <begin position="39"/>
        <end position="56"/>
    </location>
</feature>
<evidence type="ECO:0000313" key="9">
    <source>
        <dbReference type="Proteomes" id="UP001347796"/>
    </source>
</evidence>
<proteinExistence type="inferred from homology"/>
<reference evidence="8 9" key="1">
    <citation type="submission" date="2024-01" db="EMBL/GenBank/DDBJ databases">
        <title>The genome of the rayed Mediterranean limpet Patella caerulea (Linnaeus, 1758).</title>
        <authorList>
            <person name="Anh-Thu Weber A."/>
            <person name="Halstead-Nussloch G."/>
        </authorList>
    </citation>
    <scope>NUCLEOTIDE SEQUENCE [LARGE SCALE GENOMIC DNA]</scope>
    <source>
        <strain evidence="8">AATW-2023a</strain>
        <tissue evidence="8">Whole specimen</tissue>
    </source>
</reference>
<feature type="transmembrane region" description="Helical" evidence="7">
    <location>
        <begin position="155"/>
        <end position="178"/>
    </location>
</feature>
<dbReference type="AlphaFoldDB" id="A0AAN8GBK3"/>
<feature type="transmembrane region" description="Helical" evidence="7">
    <location>
        <begin position="129"/>
        <end position="149"/>
    </location>
</feature>
<feature type="transmembrane region" description="Helical" evidence="7">
    <location>
        <begin position="237"/>
        <end position="255"/>
    </location>
</feature>
<feature type="compositionally biased region" description="Polar residues" evidence="6">
    <location>
        <begin position="364"/>
        <end position="376"/>
    </location>
</feature>
<organism evidence="8 9">
    <name type="scientific">Patella caerulea</name>
    <name type="common">Rayed Mediterranean limpet</name>
    <dbReference type="NCBI Taxonomy" id="87958"/>
    <lineage>
        <taxon>Eukaryota</taxon>
        <taxon>Metazoa</taxon>
        <taxon>Spiralia</taxon>
        <taxon>Lophotrochozoa</taxon>
        <taxon>Mollusca</taxon>
        <taxon>Gastropoda</taxon>
        <taxon>Patellogastropoda</taxon>
        <taxon>Patelloidea</taxon>
        <taxon>Patellidae</taxon>
        <taxon>Patella</taxon>
    </lineage>
</organism>
<protein>
    <recommendedName>
        <fullName evidence="10">Serine incorporator</fullName>
    </recommendedName>
</protein>
<feature type="transmembrane region" description="Helical" evidence="7">
    <location>
        <begin position="440"/>
        <end position="460"/>
    </location>
</feature>
<feature type="transmembrane region" description="Helical" evidence="7">
    <location>
        <begin position="6"/>
        <end position="27"/>
    </location>
</feature>
<accession>A0AAN8GBK3</accession>
<dbReference type="EMBL" id="JAZGQO010000018">
    <property type="protein sequence ID" value="KAK6167751.1"/>
    <property type="molecule type" value="Genomic_DNA"/>
</dbReference>
<evidence type="ECO:0000256" key="6">
    <source>
        <dbReference type="SAM" id="MobiDB-lite"/>
    </source>
</evidence>
<keyword evidence="5 7" id="KW-0472">Membrane</keyword>
<evidence type="ECO:0008006" key="10">
    <source>
        <dbReference type="Google" id="ProtNLM"/>
    </source>
</evidence>
<feature type="transmembrane region" description="Helical" evidence="7">
    <location>
        <begin position="96"/>
        <end position="117"/>
    </location>
</feature>
<sequence length="466" mass="51499">MGCIIGGLAGTVACCFGSAACSLCCACCPSCKNSTASRIGYALMLVIGTIVAAVMLDPGLRDKLDKIPGLCKDFLGSDYQLLKVEQCDNVVGYLSVYRVCFAMAAFFFLFSLIMIAVKSSKDPRSGIQNGFWFFKILIMIGICVGAFFIPRGAFGQAWMIVGMIGGFLFIIIQLILLVDFAHGWAESWVGKYEETENKCYYFGLFFCTAVFYILSLAMVTLFYIYYADHADCKLHKFFISFNLILCVVISVVAILPKIQENQPRSGLLQSSIITLYTMYITWSAMTNNPDKTCNPSLTDIFTPSTINNGTTTGGTNVQLAVFDWQGIVAMLIWLFAVLYSSIRTSSNSQVGKLTLTEKTILQTDTDPLTGSDSSAATDGGEKGQNVYDNEEDEVAYSYSFFHFMLCLGALYVMMTLTNWYSPSSDFKTLNANMASLWVKISSSWLCLAIYTWTLVAPIILSNREFN</sequence>
<keyword evidence="3 7" id="KW-0812">Transmembrane</keyword>
<feature type="region of interest" description="Disordered" evidence="6">
    <location>
        <begin position="364"/>
        <end position="385"/>
    </location>
</feature>
<evidence type="ECO:0000256" key="3">
    <source>
        <dbReference type="ARBA" id="ARBA00022692"/>
    </source>
</evidence>
<evidence type="ECO:0000256" key="1">
    <source>
        <dbReference type="ARBA" id="ARBA00004141"/>
    </source>
</evidence>
<dbReference type="Pfam" id="PF03348">
    <property type="entry name" value="Serinc"/>
    <property type="match status" value="1"/>
</dbReference>
<name>A0AAN8GBK3_PATCE</name>
<evidence type="ECO:0000256" key="4">
    <source>
        <dbReference type="ARBA" id="ARBA00022989"/>
    </source>
</evidence>
<dbReference type="PANTHER" id="PTHR10383:SF9">
    <property type="entry name" value="SERINE INCORPORATOR, ISOFORM F"/>
    <property type="match status" value="1"/>
</dbReference>
<keyword evidence="4 7" id="KW-1133">Transmembrane helix</keyword>
<evidence type="ECO:0000256" key="7">
    <source>
        <dbReference type="SAM" id="Phobius"/>
    </source>
</evidence>
<feature type="transmembrane region" description="Helical" evidence="7">
    <location>
        <begin position="400"/>
        <end position="420"/>
    </location>
</feature>
<evidence type="ECO:0000313" key="8">
    <source>
        <dbReference type="EMBL" id="KAK6167751.1"/>
    </source>
</evidence>
<dbReference type="InterPro" id="IPR005016">
    <property type="entry name" value="TDE1/TMS"/>
</dbReference>
<dbReference type="Proteomes" id="UP001347796">
    <property type="component" value="Unassembled WGS sequence"/>
</dbReference>
<gene>
    <name evidence="8" type="ORF">SNE40_021712</name>
</gene>
<comment type="similarity">
    <text evidence="2">Belongs to the TDE1 family.</text>
</comment>
<comment type="caution">
    <text evidence="8">The sequence shown here is derived from an EMBL/GenBank/DDBJ whole genome shotgun (WGS) entry which is preliminary data.</text>
</comment>